<evidence type="ECO:0000256" key="7">
    <source>
        <dbReference type="ARBA" id="ARBA00023319"/>
    </source>
</evidence>
<dbReference type="Gene3D" id="2.60.40.10">
    <property type="entry name" value="Immunoglobulins"/>
    <property type="match status" value="10"/>
</dbReference>
<feature type="domain" description="Ig-like" evidence="15">
    <location>
        <begin position="1022"/>
        <end position="1110"/>
    </location>
</feature>
<dbReference type="GO" id="GO:0031430">
    <property type="term" value="C:M band"/>
    <property type="evidence" value="ECO:0007669"/>
    <property type="project" value="TreeGrafter"/>
</dbReference>
<dbReference type="Pfam" id="PF00047">
    <property type="entry name" value="ig"/>
    <property type="match status" value="1"/>
</dbReference>
<dbReference type="CDD" id="cd00063">
    <property type="entry name" value="FN3"/>
    <property type="match status" value="3"/>
</dbReference>
<feature type="domain" description="Fibronectin type-III" evidence="16">
    <location>
        <begin position="909"/>
        <end position="1004"/>
    </location>
</feature>
<dbReference type="PRINTS" id="PR00014">
    <property type="entry name" value="FNTYPEIII"/>
</dbReference>
<evidence type="ECO:0000256" key="11">
    <source>
        <dbReference type="ARBA" id="ARBA00072307"/>
    </source>
</evidence>
<keyword evidence="6" id="KW-0009">Actin-binding</keyword>
<keyword evidence="14" id="KW-0812">Transmembrane</keyword>
<dbReference type="PROSITE" id="PS50835">
    <property type="entry name" value="IG_LIKE"/>
    <property type="match status" value="5"/>
</dbReference>
<evidence type="ECO:0000256" key="1">
    <source>
        <dbReference type="ARBA" id="ARBA00022433"/>
    </source>
</evidence>
<evidence type="ECO:0000256" key="4">
    <source>
        <dbReference type="ARBA" id="ARBA00022889"/>
    </source>
</evidence>
<evidence type="ECO:0000256" key="13">
    <source>
        <dbReference type="SAM" id="MobiDB-lite"/>
    </source>
</evidence>
<sequence>MMRTTNPEWSLGESPATEDHDKQDANSQLSILFVEKPQTGTVKVGENITFIAKVKAEDLLRKPTVKWFKGKWMDLASKAGKHLQLKETFERHTRIYTFEMQIIKAKENYAGNYRCEVSYKDKFDSCSFDLEVRESTGSTPNIDIRSAFKRSGEGQEDAGELDFSGLLKRREVKQQQDEEPEIDVWELLKNANPNEYEKIAFQYGITDLRGMLKRLKRMRRVEKKSAAFAKILDPAYQVDKGGRVRFVVELADPKLEVKWYKNGQEIRPSTKYIFEHKGCERIMFINNCGLTDDSEYYVTAGDEKCSTELFVREPPIMVTKQLEDTNAYCGERVELECEVSEDDANVKWFKNGEEIIPGPKSRYKVKIEGKKHTLIIEGATKADSAEYSAMTTGGQSSAKLSVGLKPLKILTPLADQTAKLGKEICLKCEVSENITGKWTKNGLPVQESDRVKVVHKGRIHKLVIDNALIEDEGDYVFTPDDYPETLSAKVHVIDPPKINLDGLDADNTVTVIAGNKLRLEIPISGEPPPKVIWSRADKAIMEGSGRIRAESYPDSSTLVIDVAERDDSGVYNINLKNEAGEAHASIKIKVVDIPDPPVAPNVTDVGDDWCIMNWEPPAYDGGSPILGYFIERKKKQSSRWMRLNFELCKETTFEPKKMIEGVAYEVRIFAVNAIGISKPSMPSKPFVPLAVTSPPTLLAVDNVTDTTVTMKWRPPDQIGAAGLDGYVLEYCLEGSTSAKLSDENGEAAYDLSSAEDWIVANTDLIDKTKFTITGLPTDAKIFVRVKAVNAAGASEPKYYSQPILVKEIIEPPKIRIPRHLKQTYIRRVGEAVNLVIPFQGKPRPELTWKKDGAEIDKDQINIRNSETDTIIFIRKAERSHSGKYDLEVKVEKFVENASIDIQIVDRPGPPQLVKIEDVWGENVALSWTPPKDDGNAAITGYTIQKADKKSMEWFTVIEHYHRTHATITELVIGNEYYFRVFAENMCGLSENATMTKESAVIAKDGKVYKNPVYEDFDFTEAPMFTQPLVNTYAIAGYNATLNCSVRGNPKPKITWMKNKVAIVDDPRYRMFSNQGVCTLEIRKPSSYDGGTYCCKAVNNLGTVEVECKLEVKVLMAVGASIAVRLGTHHDWLFFCCFIGMFLFYCAHWQTYVSGVLRFGKVDVNEIQVGLMVIFVLSTFGGATMWDYTIPILEVKLKIFPVLGVVGGAIFSCSNYFHVILHGGVGKNGSTIAGTSVLSPGLHIGIIIIPAIMIYKKSATNVFEKHPCLYTLMFGCVFAKVAQKLVIAHMTKSELYLQDTAFLGPGLLFLDQYFNNFIDEYVVLWIAMVISSFDMIMYFSALCLQISRHLHLNIFKISCHPAPEQVQVLPSKSHQNNMD</sequence>
<dbReference type="FunFam" id="2.60.40.10:FF:000286">
    <property type="entry name" value="Myosin binding protein C, slow type"/>
    <property type="match status" value="1"/>
</dbReference>
<dbReference type="InterPro" id="IPR003599">
    <property type="entry name" value="Ig_sub"/>
</dbReference>
<dbReference type="FunFam" id="2.60.40.10:FF:000060">
    <property type="entry name" value="Myosin-binding protein C, slow type"/>
    <property type="match status" value="1"/>
</dbReference>
<dbReference type="FunFam" id="2.60.40.10:FF:000249">
    <property type="entry name" value="myosin-binding protein C, slow-type isoform X4"/>
    <property type="match status" value="1"/>
</dbReference>
<dbReference type="InterPro" id="IPR013098">
    <property type="entry name" value="Ig_I-set"/>
</dbReference>
<dbReference type="InterPro" id="IPR007110">
    <property type="entry name" value="Ig-like_dom"/>
</dbReference>
<dbReference type="EMBL" id="KE164293">
    <property type="protein sequence ID" value="EPQ16725.1"/>
    <property type="molecule type" value="Genomic_DNA"/>
</dbReference>
<name>S7NJG0_MYOBR</name>
<dbReference type="FunFam" id="2.60.40.10:FF:000085">
    <property type="entry name" value="Myosin-binding protein C, slow type"/>
    <property type="match status" value="1"/>
</dbReference>
<evidence type="ECO:0000256" key="8">
    <source>
        <dbReference type="ARBA" id="ARBA00038352"/>
    </source>
</evidence>
<dbReference type="InterPro" id="IPR003598">
    <property type="entry name" value="Ig_sub2"/>
</dbReference>
<keyword evidence="14" id="KW-1133">Transmembrane helix</keyword>
<feature type="domain" description="Ig-like" evidence="15">
    <location>
        <begin position="406"/>
        <end position="475"/>
    </location>
</feature>
<keyword evidence="2" id="KW-0597">Phosphoprotein</keyword>
<evidence type="ECO:0000256" key="12">
    <source>
        <dbReference type="ARBA" id="ARBA00083445"/>
    </source>
</evidence>
<proteinExistence type="inferred from homology"/>
<feature type="domain" description="Ig-like" evidence="15">
    <location>
        <begin position="314"/>
        <end position="401"/>
    </location>
</feature>
<keyword evidence="5" id="KW-0514">Muscle protein</keyword>
<reference evidence="17 18" key="1">
    <citation type="journal article" date="2013" name="Nat. Commun.">
        <title>Genome analysis reveals insights into physiology and longevity of the Brandt's bat Myotis brandtii.</title>
        <authorList>
            <person name="Seim I."/>
            <person name="Fang X."/>
            <person name="Xiong Z."/>
            <person name="Lobanov A.V."/>
            <person name="Huang Z."/>
            <person name="Ma S."/>
            <person name="Feng Y."/>
            <person name="Turanov A.A."/>
            <person name="Zhu Y."/>
            <person name="Lenz T.L."/>
            <person name="Gerashchenko M.V."/>
            <person name="Fan D."/>
            <person name="Hee Yim S."/>
            <person name="Yao X."/>
            <person name="Jordan D."/>
            <person name="Xiong Y."/>
            <person name="Ma Y."/>
            <person name="Lyapunov A.N."/>
            <person name="Chen G."/>
            <person name="Kulakova O.I."/>
            <person name="Sun Y."/>
            <person name="Lee S.G."/>
            <person name="Bronson R.T."/>
            <person name="Moskalev A.A."/>
            <person name="Sunyaev S.R."/>
            <person name="Zhang G."/>
            <person name="Krogh A."/>
            <person name="Wang J."/>
            <person name="Gladyshev V.N."/>
        </authorList>
    </citation>
    <scope>NUCLEOTIDE SEQUENCE [LARGE SCALE GENOMIC DNA]</scope>
</reference>
<dbReference type="InterPro" id="IPR036116">
    <property type="entry name" value="FN3_sf"/>
</dbReference>
<organism evidence="17 18">
    <name type="scientific">Myotis brandtii</name>
    <name type="common">Brandt's bat</name>
    <dbReference type="NCBI Taxonomy" id="109478"/>
    <lineage>
        <taxon>Eukaryota</taxon>
        <taxon>Metazoa</taxon>
        <taxon>Chordata</taxon>
        <taxon>Craniata</taxon>
        <taxon>Vertebrata</taxon>
        <taxon>Euteleostomi</taxon>
        <taxon>Mammalia</taxon>
        <taxon>Eutheria</taxon>
        <taxon>Laurasiatheria</taxon>
        <taxon>Chiroptera</taxon>
        <taxon>Yangochiroptera</taxon>
        <taxon>Vespertilionidae</taxon>
        <taxon>Myotis</taxon>
    </lineage>
</organism>
<evidence type="ECO:0000256" key="5">
    <source>
        <dbReference type="ARBA" id="ARBA00023179"/>
    </source>
</evidence>
<gene>
    <name evidence="17" type="ORF">D623_10010102</name>
</gene>
<dbReference type="GO" id="GO:0007155">
    <property type="term" value="P:cell adhesion"/>
    <property type="evidence" value="ECO:0007669"/>
    <property type="project" value="UniProtKB-KW"/>
</dbReference>
<keyword evidence="4" id="KW-0130">Cell adhesion</keyword>
<evidence type="ECO:0000256" key="2">
    <source>
        <dbReference type="ARBA" id="ARBA00022553"/>
    </source>
</evidence>
<dbReference type="PROSITE" id="PS50853">
    <property type="entry name" value="FN3"/>
    <property type="match status" value="3"/>
</dbReference>
<dbReference type="FunFam" id="2.60.40.10:FF:000062">
    <property type="entry name" value="Myosin-binding protein C, slow type"/>
    <property type="match status" value="1"/>
</dbReference>
<dbReference type="GO" id="GO:0032982">
    <property type="term" value="C:myosin filament"/>
    <property type="evidence" value="ECO:0007669"/>
    <property type="project" value="UniProtKB-KW"/>
</dbReference>
<feature type="domain" description="Ig-like" evidence="15">
    <location>
        <begin position="812"/>
        <end position="900"/>
    </location>
</feature>
<evidence type="ECO:0000256" key="3">
    <source>
        <dbReference type="ARBA" id="ARBA00022737"/>
    </source>
</evidence>
<keyword evidence="18" id="KW-1185">Reference proteome</keyword>
<dbReference type="SUPFAM" id="SSF48726">
    <property type="entry name" value="Immunoglobulin"/>
    <property type="match status" value="7"/>
</dbReference>
<dbReference type="FunFam" id="2.60.40.10:FF:000070">
    <property type="entry name" value="Myosin-binding protein C, slow type"/>
    <property type="match status" value="1"/>
</dbReference>
<evidence type="ECO:0000313" key="17">
    <source>
        <dbReference type="EMBL" id="EPQ16725.1"/>
    </source>
</evidence>
<dbReference type="Proteomes" id="UP000052978">
    <property type="component" value="Unassembled WGS sequence"/>
</dbReference>
<evidence type="ECO:0000256" key="6">
    <source>
        <dbReference type="ARBA" id="ARBA00023203"/>
    </source>
</evidence>
<dbReference type="InterPro" id="IPR013151">
    <property type="entry name" value="Immunoglobulin_dom"/>
</dbReference>
<dbReference type="Pfam" id="PF07679">
    <property type="entry name" value="I-set"/>
    <property type="match status" value="6"/>
</dbReference>
<feature type="transmembrane region" description="Helical" evidence="14">
    <location>
        <begin position="1169"/>
        <end position="1187"/>
    </location>
</feature>
<dbReference type="SMART" id="SM00409">
    <property type="entry name" value="IG"/>
    <property type="match status" value="7"/>
</dbReference>
<dbReference type="InterPro" id="IPR050964">
    <property type="entry name" value="Striated_Muscle_Regulatory"/>
</dbReference>
<evidence type="ECO:0000256" key="10">
    <source>
        <dbReference type="ARBA" id="ARBA00063381"/>
    </source>
</evidence>
<dbReference type="FunFam" id="2.60.40.10:FF:000031">
    <property type="entry name" value="Myosin-binding protein C, slow type"/>
    <property type="match status" value="1"/>
</dbReference>
<feature type="transmembrane region" description="Helical" evidence="14">
    <location>
        <begin position="1231"/>
        <end position="1254"/>
    </location>
</feature>
<feature type="domain" description="Fibronectin type-III" evidence="16">
    <location>
        <begin position="696"/>
        <end position="808"/>
    </location>
</feature>
<keyword evidence="3" id="KW-0677">Repeat</keyword>
<feature type="domain" description="Ig-like" evidence="15">
    <location>
        <begin position="496"/>
        <end position="589"/>
    </location>
</feature>
<dbReference type="SUPFAM" id="SSF49265">
    <property type="entry name" value="Fibronectin type III"/>
    <property type="match status" value="2"/>
</dbReference>
<dbReference type="InterPro" id="IPR036179">
    <property type="entry name" value="Ig-like_dom_sf"/>
</dbReference>
<dbReference type="CDD" id="cd05894">
    <property type="entry name" value="Ig_C5_MyBP-C"/>
    <property type="match status" value="1"/>
</dbReference>
<dbReference type="FunFam" id="2.60.40.10:FF:000081">
    <property type="entry name" value="Myosin-binding protein C, slow type"/>
    <property type="match status" value="1"/>
</dbReference>
<evidence type="ECO:0000256" key="9">
    <source>
        <dbReference type="ARBA" id="ARBA00057725"/>
    </source>
</evidence>
<feature type="transmembrane region" description="Helical" evidence="14">
    <location>
        <begin position="1199"/>
        <end position="1219"/>
    </location>
</feature>
<dbReference type="InterPro" id="IPR040849">
    <property type="entry name" value="MyBP-C_THB"/>
</dbReference>
<dbReference type="eggNOG" id="ENOG502QPYI">
    <property type="taxonomic scope" value="Eukaryota"/>
</dbReference>
<comment type="subunit">
    <text evidence="10">Interacts with USP25 (isoform USP25m only); the interaction prevents proteasomal degradation of MYBPC1.</text>
</comment>
<feature type="transmembrane region" description="Helical" evidence="14">
    <location>
        <begin position="1131"/>
        <end position="1149"/>
    </location>
</feature>
<feature type="region of interest" description="Disordered" evidence="13">
    <location>
        <begin position="1"/>
        <end position="22"/>
    </location>
</feature>
<dbReference type="InterPro" id="IPR003961">
    <property type="entry name" value="FN3_dom"/>
</dbReference>
<dbReference type="CDD" id="cd00096">
    <property type="entry name" value="Ig"/>
    <property type="match status" value="2"/>
</dbReference>
<comment type="similarity">
    <text evidence="8">Belongs to the immunoglobulin superfamily. MyBP family.</text>
</comment>
<comment type="function">
    <text evidence="9">Thick filament-associated protein located in the crossbridge region of vertebrate striated muscle a bands. Slow skeletal protein that binds to both myosin and actin. In vitro, binds to native thin filaments and modifies the activity of actin-activated myosin ATPase. May modulate muscle contraction or may play a more structural role.</text>
</comment>
<feature type="domain" description="Fibronectin type-III" evidence="16">
    <location>
        <begin position="596"/>
        <end position="695"/>
    </location>
</feature>
<evidence type="ECO:0000256" key="14">
    <source>
        <dbReference type="SAM" id="Phobius"/>
    </source>
</evidence>
<dbReference type="FunFam" id="2.60.40.10:FF:000111">
    <property type="entry name" value="Myosin-binding protein C, slow type"/>
    <property type="match status" value="1"/>
</dbReference>
<evidence type="ECO:0000313" key="18">
    <source>
        <dbReference type="Proteomes" id="UP000052978"/>
    </source>
</evidence>
<dbReference type="Pfam" id="PF18362">
    <property type="entry name" value="THB"/>
    <property type="match status" value="1"/>
</dbReference>
<evidence type="ECO:0000259" key="16">
    <source>
        <dbReference type="PROSITE" id="PS50853"/>
    </source>
</evidence>
<dbReference type="InterPro" id="IPR013783">
    <property type="entry name" value="Ig-like_fold"/>
</dbReference>
<keyword evidence="1" id="KW-0787">Thick filament</keyword>
<dbReference type="FunFam" id="2.60.40.10:FF:000326">
    <property type="entry name" value="Myosin-binding protein C, cardiac-type"/>
    <property type="match status" value="1"/>
</dbReference>
<dbReference type="GO" id="GO:0003779">
    <property type="term" value="F:actin binding"/>
    <property type="evidence" value="ECO:0007669"/>
    <property type="project" value="UniProtKB-KW"/>
</dbReference>
<protein>
    <recommendedName>
        <fullName evidence="11">Myosin-binding protein C, slow-type</fullName>
    </recommendedName>
    <alternativeName>
        <fullName evidence="12">C-protein, skeletal muscle slow isoform</fullName>
    </alternativeName>
</protein>
<dbReference type="GO" id="GO:0045214">
    <property type="term" value="P:sarcomere organization"/>
    <property type="evidence" value="ECO:0007669"/>
    <property type="project" value="TreeGrafter"/>
</dbReference>
<dbReference type="SMART" id="SM00060">
    <property type="entry name" value="FN3"/>
    <property type="match status" value="3"/>
</dbReference>
<feature type="transmembrane region" description="Helical" evidence="14">
    <location>
        <begin position="1321"/>
        <end position="1343"/>
    </location>
</feature>
<dbReference type="PANTHER" id="PTHR13817:SF27">
    <property type="entry name" value="MYOSIN-BINDING PROTEIN C, SLOW-TYPE"/>
    <property type="match status" value="1"/>
</dbReference>
<dbReference type="SMART" id="SM00408">
    <property type="entry name" value="IGc2"/>
    <property type="match status" value="4"/>
</dbReference>
<dbReference type="Pfam" id="PF00041">
    <property type="entry name" value="fn3"/>
    <property type="match status" value="3"/>
</dbReference>
<accession>S7NJG0</accession>
<evidence type="ECO:0000259" key="15">
    <source>
        <dbReference type="PROSITE" id="PS50835"/>
    </source>
</evidence>
<keyword evidence="14" id="KW-0472">Membrane</keyword>
<dbReference type="PANTHER" id="PTHR13817">
    <property type="entry name" value="TITIN"/>
    <property type="match status" value="1"/>
</dbReference>
<keyword evidence="7" id="KW-0393">Immunoglobulin domain</keyword>